<reference evidence="6" key="1">
    <citation type="submission" date="2018-05" db="EMBL/GenBank/DDBJ databases">
        <title>Zavarzinia sp. HR-AS.</title>
        <authorList>
            <person name="Lee Y."/>
            <person name="Jeon C.O."/>
        </authorList>
    </citation>
    <scope>NUCLEOTIDE SEQUENCE [LARGE SCALE GENOMIC DNA]</scope>
    <source>
        <strain evidence="6">DSM 1231</strain>
    </source>
</reference>
<dbReference type="PROSITE" id="PS00061">
    <property type="entry name" value="ADH_SHORT"/>
    <property type="match status" value="1"/>
</dbReference>
<comment type="caution">
    <text evidence="5">The sequence shown here is derived from an EMBL/GenBank/DDBJ whole genome shotgun (WGS) entry which is preliminary data.</text>
</comment>
<accession>A0A317E6Y9</accession>
<dbReference type="PRINTS" id="PR00081">
    <property type="entry name" value="GDHRDH"/>
</dbReference>
<keyword evidence="6" id="KW-1185">Reference proteome</keyword>
<keyword evidence="3" id="KW-0560">Oxidoreductase</keyword>
<evidence type="ECO:0008006" key="7">
    <source>
        <dbReference type="Google" id="ProtNLM"/>
    </source>
</evidence>
<evidence type="ECO:0000256" key="1">
    <source>
        <dbReference type="ARBA" id="ARBA00006484"/>
    </source>
</evidence>
<evidence type="ECO:0000313" key="5">
    <source>
        <dbReference type="EMBL" id="PWR22040.1"/>
    </source>
</evidence>
<dbReference type="CDD" id="cd05233">
    <property type="entry name" value="SDR_c"/>
    <property type="match status" value="1"/>
</dbReference>
<dbReference type="RefSeq" id="WP_109920685.1">
    <property type="nucleotide sequence ID" value="NZ_QGLF01000002.1"/>
</dbReference>
<sequence length="280" mass="29587">MQDLANKVAVITGAASGFGRELAIQCAGAGMRLALADLDEAGIGATIALLPAGTETVTRRCDVSKPNDVEGLAEATYARFGAAHLLFNNAGVAVSGPTWTTTLDDWKWVLDVNLMGVVHGIRSFVPRMLAQGEPAHIVNTASAAGLVSPPGSSVYCVSKHGVVTLSECLHHELALDGLPIGVSVLCPAFVQTGIGHSERHRPADLADANPLGEAYAEQMRKAIAAGRLTAADIARITLEGVREGRFYIITHPTIKQAIEIRMQDILGDRLPTNTLRASRR</sequence>
<gene>
    <name evidence="5" type="ORF">DKG75_08665</name>
</gene>
<dbReference type="AlphaFoldDB" id="A0A317E6Y9"/>
<name>A0A317E6Y9_9PROT</name>
<dbReference type="GO" id="GO:0016491">
    <property type="term" value="F:oxidoreductase activity"/>
    <property type="evidence" value="ECO:0007669"/>
    <property type="project" value="UniProtKB-KW"/>
</dbReference>
<protein>
    <recommendedName>
        <fullName evidence="7">Short-chain dehydrogenase</fullName>
    </recommendedName>
</protein>
<dbReference type="NCBIfam" id="NF004843">
    <property type="entry name" value="PRK06194.1"/>
    <property type="match status" value="1"/>
</dbReference>
<organism evidence="5 6">
    <name type="scientific">Zavarzinia compransoris</name>
    <dbReference type="NCBI Taxonomy" id="1264899"/>
    <lineage>
        <taxon>Bacteria</taxon>
        <taxon>Pseudomonadati</taxon>
        <taxon>Pseudomonadota</taxon>
        <taxon>Alphaproteobacteria</taxon>
        <taxon>Rhodospirillales</taxon>
        <taxon>Zavarziniaceae</taxon>
        <taxon>Zavarzinia</taxon>
    </lineage>
</organism>
<proteinExistence type="inferred from homology"/>
<dbReference type="Proteomes" id="UP000246077">
    <property type="component" value="Unassembled WGS sequence"/>
</dbReference>
<dbReference type="Gene3D" id="3.40.50.720">
    <property type="entry name" value="NAD(P)-binding Rossmann-like Domain"/>
    <property type="match status" value="1"/>
</dbReference>
<dbReference type="Pfam" id="PF00106">
    <property type="entry name" value="adh_short"/>
    <property type="match status" value="1"/>
</dbReference>
<comment type="similarity">
    <text evidence="1 4">Belongs to the short-chain dehydrogenases/reductases (SDR) family.</text>
</comment>
<dbReference type="PRINTS" id="PR00080">
    <property type="entry name" value="SDRFAMILY"/>
</dbReference>
<dbReference type="PANTHER" id="PTHR43391">
    <property type="entry name" value="RETINOL DEHYDROGENASE-RELATED"/>
    <property type="match status" value="1"/>
</dbReference>
<dbReference type="OrthoDB" id="4690547at2"/>
<evidence type="ECO:0000256" key="2">
    <source>
        <dbReference type="ARBA" id="ARBA00022857"/>
    </source>
</evidence>
<dbReference type="FunFam" id="3.40.50.720:FF:000084">
    <property type="entry name" value="Short-chain dehydrogenase reductase"/>
    <property type="match status" value="1"/>
</dbReference>
<dbReference type="PANTHER" id="PTHR43391:SF14">
    <property type="entry name" value="DEHYDROGENASE_REDUCTASE SDR FAMILY PROTEIN 7-LIKE"/>
    <property type="match status" value="1"/>
</dbReference>
<dbReference type="InterPro" id="IPR020904">
    <property type="entry name" value="Sc_DH/Rdtase_CS"/>
</dbReference>
<dbReference type="EMBL" id="QGLF01000002">
    <property type="protein sequence ID" value="PWR22040.1"/>
    <property type="molecule type" value="Genomic_DNA"/>
</dbReference>
<evidence type="ECO:0000256" key="4">
    <source>
        <dbReference type="RuleBase" id="RU000363"/>
    </source>
</evidence>
<dbReference type="InterPro" id="IPR002347">
    <property type="entry name" value="SDR_fam"/>
</dbReference>
<dbReference type="InterPro" id="IPR036291">
    <property type="entry name" value="NAD(P)-bd_dom_sf"/>
</dbReference>
<keyword evidence="2" id="KW-0521">NADP</keyword>
<evidence type="ECO:0000313" key="6">
    <source>
        <dbReference type="Proteomes" id="UP000246077"/>
    </source>
</evidence>
<dbReference type="SUPFAM" id="SSF51735">
    <property type="entry name" value="NAD(P)-binding Rossmann-fold domains"/>
    <property type="match status" value="1"/>
</dbReference>
<evidence type="ECO:0000256" key="3">
    <source>
        <dbReference type="ARBA" id="ARBA00023002"/>
    </source>
</evidence>